<name>A0A5R9IUV6_9GAMM</name>
<evidence type="ECO:0000313" key="6">
    <source>
        <dbReference type="Proteomes" id="UP000307790"/>
    </source>
</evidence>
<dbReference type="SUPFAM" id="SSF53649">
    <property type="entry name" value="Alkaline phosphatase-like"/>
    <property type="match status" value="1"/>
</dbReference>
<dbReference type="GO" id="GO:0016787">
    <property type="term" value="F:hydrolase activity"/>
    <property type="evidence" value="ECO:0007669"/>
    <property type="project" value="UniProtKB-KW"/>
</dbReference>
<evidence type="ECO:0000256" key="3">
    <source>
        <dbReference type="SAM" id="SignalP"/>
    </source>
</evidence>
<feature type="domain" description="Sulfatase N-terminal" evidence="4">
    <location>
        <begin position="40"/>
        <end position="309"/>
    </location>
</feature>
<keyword evidence="3" id="KW-0732">Signal</keyword>
<keyword evidence="2" id="KW-0378">Hydrolase</keyword>
<dbReference type="InterPro" id="IPR024607">
    <property type="entry name" value="Sulfatase_CS"/>
</dbReference>
<gene>
    <name evidence="5" type="ORF">FE810_07340</name>
</gene>
<dbReference type="Pfam" id="PF00884">
    <property type="entry name" value="Sulfatase"/>
    <property type="match status" value="1"/>
</dbReference>
<dbReference type="InterPro" id="IPR017850">
    <property type="entry name" value="Alkaline_phosphatase_core_sf"/>
</dbReference>
<proteinExistence type="inferred from homology"/>
<dbReference type="EMBL" id="VCBC01000006">
    <property type="protein sequence ID" value="TLU65728.1"/>
    <property type="molecule type" value="Genomic_DNA"/>
</dbReference>
<dbReference type="Gene3D" id="3.40.720.10">
    <property type="entry name" value="Alkaline Phosphatase, subunit A"/>
    <property type="match status" value="1"/>
</dbReference>
<evidence type="ECO:0000313" key="5">
    <source>
        <dbReference type="EMBL" id="TLU65728.1"/>
    </source>
</evidence>
<dbReference type="PROSITE" id="PS00523">
    <property type="entry name" value="SULFATASE_1"/>
    <property type="match status" value="1"/>
</dbReference>
<dbReference type="OrthoDB" id="9803751at2"/>
<dbReference type="CDD" id="cd16027">
    <property type="entry name" value="SGSH"/>
    <property type="match status" value="1"/>
</dbReference>
<sequence length="495" mass="56211">MTNNTLLTISLSFIAIVLSGLTKTQAGDNASTALAHTNKPNIIFYLADDQDVYDYGVYGNEKVHTPAIDQLANQGMLFENAFTAQAICAPSRTQLFTGKYPLKNGAFANHTPTRPNIKSVTKHMRALGYDVVLAGKSHVKPANIYDWDHEWQPIPKAGVPRDYIPLADIETYFKTVNKPFVMFITSKYPHGKYFDVKNPNPEDLKFHPYDEHLKHNETYVKKKAGYYRSIEEDNTQLEHVLALVDTHLTDNTLFIYSADHGVSGKFGVKDIGLKVPFIVRWPNVIKPNSRSEQLIHYTDVLPTFIDIAGGNADQSMDGKSFLTLLNGADKAIHQYVYGVRTNQNIINAHIFPSRMIRSKRYKYIRNFNALEVLDKNLGDKPNINAFLRLGAMQHPNEPFEALYDLESDPFEQHNLIAVPELTNIKNRLQKQLFTWMSEQGDFLTEGFGNIPVITAPAFKLDQNNPPRRTSVDKALENTLKPQDYLLIEHWQESMP</sequence>
<protein>
    <submittedName>
        <fullName evidence="5">Sulfatase</fullName>
    </submittedName>
</protein>
<accession>A0A5R9IUV6</accession>
<dbReference type="PANTHER" id="PTHR43751">
    <property type="entry name" value="SULFATASE"/>
    <property type="match status" value="1"/>
</dbReference>
<evidence type="ECO:0000256" key="2">
    <source>
        <dbReference type="ARBA" id="ARBA00022801"/>
    </source>
</evidence>
<dbReference type="AlphaFoldDB" id="A0A5R9IUV6"/>
<dbReference type="InterPro" id="IPR000917">
    <property type="entry name" value="Sulfatase_N"/>
</dbReference>
<dbReference type="Proteomes" id="UP000307790">
    <property type="component" value="Unassembled WGS sequence"/>
</dbReference>
<reference evidence="5 6" key="1">
    <citation type="submission" date="2019-05" db="EMBL/GenBank/DDBJ databases">
        <title>Genome sequences of Thalassotalea litorea 1K03283.</title>
        <authorList>
            <person name="Zhang D."/>
        </authorList>
    </citation>
    <scope>NUCLEOTIDE SEQUENCE [LARGE SCALE GENOMIC DNA]</scope>
    <source>
        <strain evidence="5 6">MCCC 1K03283</strain>
    </source>
</reference>
<dbReference type="InterPro" id="IPR052701">
    <property type="entry name" value="GAG_Ulvan_Degrading_Sulfatases"/>
</dbReference>
<organism evidence="5 6">
    <name type="scientific">Thalassotalea litorea</name>
    <dbReference type="NCBI Taxonomy" id="2020715"/>
    <lineage>
        <taxon>Bacteria</taxon>
        <taxon>Pseudomonadati</taxon>
        <taxon>Pseudomonadota</taxon>
        <taxon>Gammaproteobacteria</taxon>
        <taxon>Alteromonadales</taxon>
        <taxon>Colwelliaceae</taxon>
        <taxon>Thalassotalea</taxon>
    </lineage>
</organism>
<feature type="chain" id="PRO_5024288899" evidence="3">
    <location>
        <begin position="27"/>
        <end position="495"/>
    </location>
</feature>
<keyword evidence="6" id="KW-1185">Reference proteome</keyword>
<evidence type="ECO:0000256" key="1">
    <source>
        <dbReference type="ARBA" id="ARBA00008779"/>
    </source>
</evidence>
<dbReference type="PANTHER" id="PTHR43751:SF1">
    <property type="entry name" value="SULFATASE ATSG-RELATED"/>
    <property type="match status" value="1"/>
</dbReference>
<dbReference type="RefSeq" id="WP_138319389.1">
    <property type="nucleotide sequence ID" value="NZ_VCBC01000006.1"/>
</dbReference>
<comment type="caution">
    <text evidence="5">The sequence shown here is derived from an EMBL/GenBank/DDBJ whole genome shotgun (WGS) entry which is preliminary data.</text>
</comment>
<comment type="similarity">
    <text evidence="1">Belongs to the sulfatase family.</text>
</comment>
<feature type="signal peptide" evidence="3">
    <location>
        <begin position="1"/>
        <end position="26"/>
    </location>
</feature>
<evidence type="ECO:0000259" key="4">
    <source>
        <dbReference type="Pfam" id="PF00884"/>
    </source>
</evidence>